<name>A0A9P0QCZ1_ACAOB</name>
<proteinExistence type="predicted"/>
<feature type="compositionally biased region" description="Polar residues" evidence="1">
    <location>
        <begin position="623"/>
        <end position="633"/>
    </location>
</feature>
<comment type="caution">
    <text evidence="2">The sequence shown here is derived from an EMBL/GenBank/DDBJ whole genome shotgun (WGS) entry which is preliminary data.</text>
</comment>
<feature type="compositionally biased region" description="Polar residues" evidence="1">
    <location>
        <begin position="550"/>
        <end position="583"/>
    </location>
</feature>
<protein>
    <recommendedName>
        <fullName evidence="5">Retrotransposon gag domain-containing protein</fullName>
    </recommendedName>
</protein>
<evidence type="ECO:0000313" key="2">
    <source>
        <dbReference type="EMBL" id="CAH2017424.1"/>
    </source>
</evidence>
<dbReference type="Proteomes" id="UP001152888">
    <property type="component" value="Unassembled WGS sequence"/>
</dbReference>
<feature type="compositionally biased region" description="Basic and acidic residues" evidence="1">
    <location>
        <begin position="11"/>
        <end position="21"/>
    </location>
</feature>
<feature type="region of interest" description="Disordered" evidence="1">
    <location>
        <begin position="1"/>
        <end position="62"/>
    </location>
</feature>
<reference evidence="2" key="1">
    <citation type="submission" date="2022-03" db="EMBL/GenBank/DDBJ databases">
        <authorList>
            <person name="Sayadi A."/>
        </authorList>
    </citation>
    <scope>NUCLEOTIDE SEQUENCE</scope>
</reference>
<feature type="region of interest" description="Disordered" evidence="1">
    <location>
        <begin position="215"/>
        <end position="235"/>
    </location>
</feature>
<evidence type="ECO:0008006" key="5">
    <source>
        <dbReference type="Google" id="ProtNLM"/>
    </source>
</evidence>
<dbReference type="EMBL" id="CAKOFQ010009530">
    <property type="protein sequence ID" value="CAH2017945.1"/>
    <property type="molecule type" value="Genomic_DNA"/>
</dbReference>
<organism evidence="2 4">
    <name type="scientific">Acanthoscelides obtectus</name>
    <name type="common">Bean weevil</name>
    <name type="synonym">Bruchus obtectus</name>
    <dbReference type="NCBI Taxonomy" id="200917"/>
    <lineage>
        <taxon>Eukaryota</taxon>
        <taxon>Metazoa</taxon>
        <taxon>Ecdysozoa</taxon>
        <taxon>Arthropoda</taxon>
        <taxon>Hexapoda</taxon>
        <taxon>Insecta</taxon>
        <taxon>Pterygota</taxon>
        <taxon>Neoptera</taxon>
        <taxon>Endopterygota</taxon>
        <taxon>Coleoptera</taxon>
        <taxon>Polyphaga</taxon>
        <taxon>Cucujiformia</taxon>
        <taxon>Chrysomeloidea</taxon>
        <taxon>Chrysomelidae</taxon>
        <taxon>Bruchinae</taxon>
        <taxon>Bruchini</taxon>
        <taxon>Acanthoscelides</taxon>
    </lineage>
</organism>
<feature type="region of interest" description="Disordered" evidence="1">
    <location>
        <begin position="523"/>
        <end position="703"/>
    </location>
</feature>
<evidence type="ECO:0000313" key="4">
    <source>
        <dbReference type="Proteomes" id="UP001152888"/>
    </source>
</evidence>
<feature type="compositionally biased region" description="Basic and acidic residues" evidence="1">
    <location>
        <begin position="594"/>
        <end position="622"/>
    </location>
</feature>
<keyword evidence="4" id="KW-1185">Reference proteome</keyword>
<dbReference type="EMBL" id="CAKOFQ010009277">
    <property type="protein sequence ID" value="CAH2017424.1"/>
    <property type="molecule type" value="Genomic_DNA"/>
</dbReference>
<evidence type="ECO:0000256" key="1">
    <source>
        <dbReference type="SAM" id="MobiDB-lite"/>
    </source>
</evidence>
<accession>A0A9P0QCZ1</accession>
<gene>
    <name evidence="2" type="ORF">ACAOBT_LOCUS36008</name>
    <name evidence="3" type="ORF">ACAOBT_LOCUS36329</name>
</gene>
<dbReference type="AlphaFoldDB" id="A0A9P0QCZ1"/>
<evidence type="ECO:0000313" key="3">
    <source>
        <dbReference type="EMBL" id="CAH2017945.1"/>
    </source>
</evidence>
<dbReference type="OrthoDB" id="6811305at2759"/>
<sequence>MTSRNKKTTRRQREDRPRSLIDDGVDAVCRKEEVAGTTHRSQVIGDLTSPAPLRSATQAQGQGRCDVSDFRVTSPLDVNSAPVIQSFSPAPALGARKGAFLDCPAVSSNQESQQVLGRVADPRIDNLDSNQNPQVGLPGEDADAVRRAAIASTRSTRDAIVGAHPQATDSVGQRYQNITVELKCDEAHTRFDRKCIVRGDVVVVSKLNDNIGGRRHGAQRGAFHEGSNGRPAYSNNNSVITRVNRLNAVHPVNVNHNNILHDNDSIYIDDMIGIDICNGNVCDLGGSVYGGGDNNLLRDRYSAQGDRLSIHSGHSSVAQSLQDQVGDLQSLTAGIARLLINQNATQSPPPRLPRFSGRDWQDPEVFFGKLDRYFRRYDIPSEEWAEIALEQLEGKAEKLFAHWKHLNIRYDDVRARILKEFDSPEKHCALRAKLFGETQKSEPTEIFIAAKEGLFERIAPTTSPRERVVQVTALLRPELRMMLRAVPVSTLAELSNVASEIEGDYANLQAGALGGKAAQSSFVKKEVGQSRNSDQPPRQPKCWTCEGAHHQSQCPLRQPKGTNFQRPSPNTHQKQSDNKTIPRQNPPERVAAQMERKTKDRKSPMSEGRSKQTEPPRKEGRPKQNSSKPQNPSAKAAAKMENRGKGSRNPPSTGWSNRTDSRQKEGQPIQQQVVVDVHSPSQGPAKVGKPYRKKGKGRERSDLDAIEIAESLNF</sequence>
<feature type="compositionally biased region" description="Basic residues" evidence="1">
    <location>
        <begin position="1"/>
        <end position="10"/>
    </location>
</feature>
<feature type="compositionally biased region" description="Polar residues" evidence="1">
    <location>
        <begin position="649"/>
        <end position="658"/>
    </location>
</feature>